<dbReference type="AlphaFoldDB" id="R4KTV6"/>
<proteinExistence type="predicted"/>
<dbReference type="KEGG" id="dgi:Desgi_3704"/>
<gene>
    <name evidence="1" type="ORF">Desgi_3704</name>
</gene>
<dbReference type="InterPro" id="IPR005358">
    <property type="entry name" value="Puta_zinc/iron-chelating_dom"/>
</dbReference>
<name>R4KTV6_9FIRM</name>
<dbReference type="Pfam" id="PF03692">
    <property type="entry name" value="CxxCxxCC"/>
    <property type="match status" value="1"/>
</dbReference>
<evidence type="ECO:0000313" key="2">
    <source>
        <dbReference type="Proteomes" id="UP000013520"/>
    </source>
</evidence>
<reference evidence="1 2" key="1">
    <citation type="submission" date="2012-01" db="EMBL/GenBank/DDBJ databases">
        <title>Complete sequence of Desulfotomaculum gibsoniae DSM 7213.</title>
        <authorList>
            <consortium name="US DOE Joint Genome Institute"/>
            <person name="Lucas S."/>
            <person name="Han J."/>
            <person name="Lapidus A."/>
            <person name="Cheng J.-F."/>
            <person name="Goodwin L."/>
            <person name="Pitluck S."/>
            <person name="Peters L."/>
            <person name="Ovchinnikova G."/>
            <person name="Teshima H."/>
            <person name="Detter J.C."/>
            <person name="Han C."/>
            <person name="Tapia R."/>
            <person name="Land M."/>
            <person name="Hauser L."/>
            <person name="Kyrpides N."/>
            <person name="Ivanova N."/>
            <person name="Pagani I."/>
            <person name="Parshina S."/>
            <person name="Plugge C."/>
            <person name="Muyzer G."/>
            <person name="Kuever J."/>
            <person name="Ivanova A."/>
            <person name="Nazina T."/>
            <person name="Klenk H.-P."/>
            <person name="Brambilla E."/>
            <person name="Spring S."/>
            <person name="Stams A.F."/>
            <person name="Woyke T."/>
        </authorList>
    </citation>
    <scope>NUCLEOTIDE SEQUENCE [LARGE SCALE GENOMIC DNA]</scope>
    <source>
        <strain evidence="1 2">DSM 7213</strain>
    </source>
</reference>
<organism evidence="1 2">
    <name type="scientific">Desulfoscipio gibsoniae DSM 7213</name>
    <dbReference type="NCBI Taxonomy" id="767817"/>
    <lineage>
        <taxon>Bacteria</taxon>
        <taxon>Bacillati</taxon>
        <taxon>Bacillota</taxon>
        <taxon>Clostridia</taxon>
        <taxon>Eubacteriales</taxon>
        <taxon>Desulfallaceae</taxon>
        <taxon>Desulfoscipio</taxon>
    </lineage>
</organism>
<accession>R4KTV6</accession>
<dbReference type="STRING" id="767817.Desgi_3704"/>
<dbReference type="OrthoDB" id="9810361at2"/>
<protein>
    <submittedName>
        <fullName evidence="1">Putative Fe-S oxidoreductase</fullName>
    </submittedName>
</protein>
<dbReference type="EMBL" id="CP003273">
    <property type="protein sequence ID" value="AGL03026.1"/>
    <property type="molecule type" value="Genomic_DNA"/>
</dbReference>
<dbReference type="eggNOG" id="COG0727">
    <property type="taxonomic scope" value="Bacteria"/>
</dbReference>
<evidence type="ECO:0000313" key="1">
    <source>
        <dbReference type="EMBL" id="AGL03026.1"/>
    </source>
</evidence>
<sequence length="246" mass="29050">MLPLVKLNPAISQAEDNNLFDKLEEIYNKLPEMVCDRCGTCCTVPHPAYIVEYLNMFRYVNKNYPEKWPQFIEGAVRYYFLELVDIHQRCPFLDEHNNCQVYEVRPFACRTYGMMGKRNTHDLTRRNMEKLVEKYRSEHNIELPGEIVEFELPYCEKVKVTNGDHKTPMELVQLLTADIGQLELFFVPMPVIESQFTFMPYVNHLVMSVVSEGARLRRPKVMQEFLAQGHSELLEKYIEKYRSTSF</sequence>
<dbReference type="RefSeq" id="WP_006520416.1">
    <property type="nucleotide sequence ID" value="NC_021184.1"/>
</dbReference>
<keyword evidence="2" id="KW-1185">Reference proteome</keyword>
<dbReference type="HOGENOM" id="CLU_099368_0_0_9"/>
<dbReference type="Proteomes" id="UP000013520">
    <property type="component" value="Chromosome"/>
</dbReference>